<name>A0A139SL07_9BACT</name>
<sequence>MYFFFGKVRGVIAAFMLQTAHIKVVVSAASIRRISRLIGETQRFPLFKFQPQQGTVKTTTTDLLKSLRKKNRSLADEKITGPTAGDRITRAGFNRPSSLLHRVLNGVTQQVTHRT</sequence>
<reference evidence="1 2" key="1">
    <citation type="submission" date="2016-02" db="EMBL/GenBank/DDBJ databases">
        <authorList>
            <person name="Wen L."/>
            <person name="He K."/>
            <person name="Yang H."/>
        </authorList>
    </citation>
    <scope>NUCLEOTIDE SEQUENCE [LARGE SCALE GENOMIC DNA]</scope>
    <source>
        <strain evidence="1 2">CV41</strain>
    </source>
</reference>
<proteinExistence type="predicted"/>
<dbReference type="Proteomes" id="UP000071392">
    <property type="component" value="Unassembled WGS sequence"/>
</dbReference>
<accession>A0A139SL07</accession>
<dbReference type="EMBL" id="LSZP01000044">
    <property type="protein sequence ID" value="KXU35207.1"/>
    <property type="molecule type" value="Genomic_DNA"/>
</dbReference>
<keyword evidence="2" id="KW-1185">Reference proteome</keyword>
<protein>
    <submittedName>
        <fullName evidence="1">Uncharacterized protein</fullName>
    </submittedName>
</protein>
<dbReference type="AlphaFoldDB" id="A0A139SL07"/>
<evidence type="ECO:0000313" key="1">
    <source>
        <dbReference type="EMBL" id="KXU35207.1"/>
    </source>
</evidence>
<gene>
    <name evidence="1" type="ORF">AXK12_05750</name>
</gene>
<comment type="caution">
    <text evidence="1">The sequence shown here is derived from an EMBL/GenBank/DDBJ whole genome shotgun (WGS) entry which is preliminary data.</text>
</comment>
<organism evidence="1 2">
    <name type="scientific">Cephaloticoccus capnophilus</name>
    <dbReference type="NCBI Taxonomy" id="1548208"/>
    <lineage>
        <taxon>Bacteria</taxon>
        <taxon>Pseudomonadati</taxon>
        <taxon>Verrucomicrobiota</taxon>
        <taxon>Opitutia</taxon>
        <taxon>Opitutales</taxon>
        <taxon>Opitutaceae</taxon>
        <taxon>Cephaloticoccus</taxon>
    </lineage>
</organism>
<evidence type="ECO:0000313" key="2">
    <source>
        <dbReference type="Proteomes" id="UP000071392"/>
    </source>
</evidence>